<feature type="region of interest" description="Disordered" evidence="1">
    <location>
        <begin position="196"/>
        <end position="270"/>
    </location>
</feature>
<dbReference type="Proteomes" id="UP000002630">
    <property type="component" value="Linkage Group LG02"/>
</dbReference>
<feature type="compositionally biased region" description="Basic and acidic residues" evidence="1">
    <location>
        <begin position="617"/>
        <end position="626"/>
    </location>
</feature>
<organism evidence="2 3">
    <name type="scientific">Ectocarpus siliculosus</name>
    <name type="common">Brown alga</name>
    <name type="synonym">Conferva siliculosa</name>
    <dbReference type="NCBI Taxonomy" id="2880"/>
    <lineage>
        <taxon>Eukaryota</taxon>
        <taxon>Sar</taxon>
        <taxon>Stramenopiles</taxon>
        <taxon>Ochrophyta</taxon>
        <taxon>PX clade</taxon>
        <taxon>Phaeophyceae</taxon>
        <taxon>Ectocarpales</taxon>
        <taxon>Ectocarpaceae</taxon>
        <taxon>Ectocarpus</taxon>
    </lineage>
</organism>
<evidence type="ECO:0000313" key="3">
    <source>
        <dbReference type="Proteomes" id="UP000002630"/>
    </source>
</evidence>
<feature type="region of interest" description="Disordered" evidence="1">
    <location>
        <begin position="453"/>
        <end position="509"/>
    </location>
</feature>
<dbReference type="InParanoid" id="D7FW11"/>
<proteinExistence type="predicted"/>
<name>D7FW11_ECTSI</name>
<feature type="compositionally biased region" description="Basic and acidic residues" evidence="1">
    <location>
        <begin position="404"/>
        <end position="414"/>
    </location>
</feature>
<feature type="compositionally biased region" description="Polar residues" evidence="1">
    <location>
        <begin position="323"/>
        <end position="333"/>
    </location>
</feature>
<gene>
    <name evidence="2" type="ORF">Esi_0003_0167</name>
</gene>
<feature type="compositionally biased region" description="Basic and acidic residues" evidence="1">
    <location>
        <begin position="566"/>
        <end position="580"/>
    </location>
</feature>
<feature type="region of interest" description="Disordered" evidence="1">
    <location>
        <begin position="297"/>
        <end position="431"/>
    </location>
</feature>
<feature type="compositionally biased region" description="Basic residues" evidence="1">
    <location>
        <begin position="196"/>
        <end position="210"/>
    </location>
</feature>
<protein>
    <submittedName>
        <fullName evidence="2">Uncharacterized protein</fullName>
    </submittedName>
</protein>
<feature type="compositionally biased region" description="Acidic residues" evidence="1">
    <location>
        <begin position="581"/>
        <end position="601"/>
    </location>
</feature>
<accession>D7FW11</accession>
<dbReference type="EMBL" id="FN648486">
    <property type="protein sequence ID" value="CBJ25531.1"/>
    <property type="molecule type" value="Genomic_DNA"/>
</dbReference>
<feature type="region of interest" description="Disordered" evidence="1">
    <location>
        <begin position="550"/>
        <end position="642"/>
    </location>
</feature>
<feature type="compositionally biased region" description="Low complexity" evidence="1">
    <location>
        <begin position="391"/>
        <end position="400"/>
    </location>
</feature>
<dbReference type="AlphaFoldDB" id="D7FW11"/>
<evidence type="ECO:0000313" key="2">
    <source>
        <dbReference type="EMBL" id="CBJ25531.1"/>
    </source>
</evidence>
<reference evidence="2 3" key="1">
    <citation type="journal article" date="2010" name="Nature">
        <title>The Ectocarpus genome and the independent evolution of multicellularity in brown algae.</title>
        <authorList>
            <person name="Cock J.M."/>
            <person name="Sterck L."/>
            <person name="Rouze P."/>
            <person name="Scornet D."/>
            <person name="Allen A.E."/>
            <person name="Amoutzias G."/>
            <person name="Anthouard V."/>
            <person name="Artiguenave F."/>
            <person name="Aury J.M."/>
            <person name="Badger J.H."/>
            <person name="Beszteri B."/>
            <person name="Billiau K."/>
            <person name="Bonnet E."/>
            <person name="Bothwell J.H."/>
            <person name="Bowler C."/>
            <person name="Boyen C."/>
            <person name="Brownlee C."/>
            <person name="Carrano C.J."/>
            <person name="Charrier B."/>
            <person name="Cho G.Y."/>
            <person name="Coelho S.M."/>
            <person name="Collen J."/>
            <person name="Corre E."/>
            <person name="Da Silva C."/>
            <person name="Delage L."/>
            <person name="Delaroque N."/>
            <person name="Dittami S.M."/>
            <person name="Doulbeau S."/>
            <person name="Elias M."/>
            <person name="Farnham G."/>
            <person name="Gachon C.M."/>
            <person name="Gschloessl B."/>
            <person name="Heesch S."/>
            <person name="Jabbari K."/>
            <person name="Jubin C."/>
            <person name="Kawai H."/>
            <person name="Kimura K."/>
            <person name="Kloareg B."/>
            <person name="Kupper F.C."/>
            <person name="Lang D."/>
            <person name="Le Bail A."/>
            <person name="Leblanc C."/>
            <person name="Lerouge P."/>
            <person name="Lohr M."/>
            <person name="Lopez P.J."/>
            <person name="Martens C."/>
            <person name="Maumus F."/>
            <person name="Michel G."/>
            <person name="Miranda-Saavedra D."/>
            <person name="Morales J."/>
            <person name="Moreau H."/>
            <person name="Motomura T."/>
            <person name="Nagasato C."/>
            <person name="Napoli C.A."/>
            <person name="Nelson D.R."/>
            <person name="Nyvall-Collen P."/>
            <person name="Peters A.F."/>
            <person name="Pommier C."/>
            <person name="Potin P."/>
            <person name="Poulain J."/>
            <person name="Quesneville H."/>
            <person name="Read B."/>
            <person name="Rensing S.A."/>
            <person name="Ritter A."/>
            <person name="Rousvoal S."/>
            <person name="Samanta M."/>
            <person name="Samson G."/>
            <person name="Schroeder D.C."/>
            <person name="Segurens B."/>
            <person name="Strittmatter M."/>
            <person name="Tonon T."/>
            <person name="Tregear J.W."/>
            <person name="Valentin K."/>
            <person name="von Dassow P."/>
            <person name="Yamagishi T."/>
            <person name="Van de Peer Y."/>
            <person name="Wincker P."/>
        </authorList>
    </citation>
    <scope>NUCLEOTIDE SEQUENCE [LARGE SCALE GENOMIC DNA]</scope>
    <source>
        <strain evidence="3">Ec32 / CCAP1310/4</strain>
    </source>
</reference>
<dbReference type="EMBL" id="FN649727">
    <property type="protein sequence ID" value="CBJ25531.1"/>
    <property type="molecule type" value="Genomic_DNA"/>
</dbReference>
<dbReference type="OrthoDB" id="10452448at2759"/>
<feature type="compositionally biased region" description="Low complexity" evidence="1">
    <location>
        <begin position="239"/>
        <end position="256"/>
    </location>
</feature>
<evidence type="ECO:0000256" key="1">
    <source>
        <dbReference type="SAM" id="MobiDB-lite"/>
    </source>
</evidence>
<feature type="compositionally biased region" description="Low complexity" evidence="1">
    <location>
        <begin position="312"/>
        <end position="322"/>
    </location>
</feature>
<feature type="compositionally biased region" description="Basic and acidic residues" evidence="1">
    <location>
        <begin position="468"/>
        <end position="480"/>
    </location>
</feature>
<keyword evidence="3" id="KW-1185">Reference proteome</keyword>
<sequence length="642" mass="68012">MEQMSDKFRWEVKEVKRIRNAVRRRQSRIAQANLRACCAIMIQATWRRYQAKLLAWARRGLKLGQILMRWWRRAYKSMWDSRHLPGRADKTTTLNPLVPGTYFSTGQNFKVRQSLKIVKRFVSNNVQRHRRLKYEKQISSTRVQRAWRRWMLRMSLSRMVLATAATEEVIENVLMELARQVYVEIKGAVIARAWKQSRRRFGSKSRKGKNGRVFVTQGGGSSPRRKPARVGGSRTGVTSDPSSAYPPRRSPSAAPGNRGGNRGKNGPAVASPPPAFLGVVAAATTSTATSAGAAAVAAGGAGGDTNEERRGSSQSSNPLPSSRQKTVSPSEDGSSALYPHPRSRRARSSASATTEEEALRDGGAGGSKVPDSSSANRPPFEAVPGVESPKSEMSCSSSYGVGDGGRDVFGRVEDDATTGAVEGSVVDGGTTLNEEAQEQANATSTVAAAAVAVASSSGKVVKQPMRPSGEKPSKLSEGRRSYSRPHAIQVGGRSRLHSSGADGGSRTAAATKEVVASALAGSSAESNNGDPLAAGEATTAAGCVTVASGATGAEDTEALPAAGGLGKREVNFEETVRLGGDDDGDDGDGDRDNDDDDDDDGDANKIPAAVGPDEIDAGSKKSKLEEYGSDVFESDGELSLTR</sequence>